<dbReference type="RefSeq" id="WP_378296056.1">
    <property type="nucleotide sequence ID" value="NZ_JBHTJA010000002.1"/>
</dbReference>
<dbReference type="Proteomes" id="UP001596972">
    <property type="component" value="Unassembled WGS sequence"/>
</dbReference>
<dbReference type="EMBL" id="JBHTJA010000002">
    <property type="protein sequence ID" value="MFD0899237.1"/>
    <property type="molecule type" value="Genomic_DNA"/>
</dbReference>
<proteinExistence type="predicted"/>
<evidence type="ECO:0000313" key="3">
    <source>
        <dbReference type="Proteomes" id="UP001596972"/>
    </source>
</evidence>
<gene>
    <name evidence="2" type="ORF">ACFQ11_02435</name>
</gene>
<accession>A0ABW3EIN6</accession>
<feature type="compositionally biased region" description="Pro residues" evidence="1">
    <location>
        <begin position="41"/>
        <end position="52"/>
    </location>
</feature>
<protein>
    <submittedName>
        <fullName evidence="2">Uncharacterized protein</fullName>
    </submittedName>
</protein>
<evidence type="ECO:0000256" key="1">
    <source>
        <dbReference type="SAM" id="MobiDB-lite"/>
    </source>
</evidence>
<reference evidence="3" key="1">
    <citation type="journal article" date="2019" name="Int. J. Syst. Evol. Microbiol.">
        <title>The Global Catalogue of Microorganisms (GCM) 10K type strain sequencing project: providing services to taxonomists for standard genome sequencing and annotation.</title>
        <authorList>
            <consortium name="The Broad Institute Genomics Platform"/>
            <consortium name="The Broad Institute Genome Sequencing Center for Infectious Disease"/>
            <person name="Wu L."/>
            <person name="Ma J."/>
        </authorList>
    </citation>
    <scope>NUCLEOTIDE SEQUENCE [LARGE SCALE GENOMIC DNA]</scope>
    <source>
        <strain evidence="3">JCM 31202</strain>
    </source>
</reference>
<organism evidence="2 3">
    <name type="scientific">Actinomadura sediminis</name>
    <dbReference type="NCBI Taxonomy" id="1038904"/>
    <lineage>
        <taxon>Bacteria</taxon>
        <taxon>Bacillati</taxon>
        <taxon>Actinomycetota</taxon>
        <taxon>Actinomycetes</taxon>
        <taxon>Streptosporangiales</taxon>
        <taxon>Thermomonosporaceae</taxon>
        <taxon>Actinomadura</taxon>
    </lineage>
</organism>
<name>A0ABW3EIN6_9ACTN</name>
<feature type="region of interest" description="Disordered" evidence="1">
    <location>
        <begin position="1"/>
        <end position="52"/>
    </location>
</feature>
<comment type="caution">
    <text evidence="2">The sequence shown here is derived from an EMBL/GenBank/DDBJ whole genome shotgun (WGS) entry which is preliminary data.</text>
</comment>
<evidence type="ECO:0000313" key="2">
    <source>
        <dbReference type="EMBL" id="MFD0899237.1"/>
    </source>
</evidence>
<sequence>MVVDDLVSWQTGGPGATAAMLKAPADRPSDPPAKNPTAEPTTPPAPEAPRHH</sequence>
<keyword evidence="3" id="KW-1185">Reference proteome</keyword>